<dbReference type="STRING" id="200361.A0A453E1T0"/>
<name>A0A453E1T0_AEGTS</name>
<reference evidence="2" key="3">
    <citation type="journal article" date="2017" name="Nature">
        <title>Genome sequence of the progenitor of the wheat D genome Aegilops tauschii.</title>
        <authorList>
            <person name="Luo M.C."/>
            <person name="Gu Y.Q."/>
            <person name="Puiu D."/>
            <person name="Wang H."/>
            <person name="Twardziok S.O."/>
            <person name="Deal K.R."/>
            <person name="Huo N."/>
            <person name="Zhu T."/>
            <person name="Wang L."/>
            <person name="Wang Y."/>
            <person name="McGuire P.E."/>
            <person name="Liu S."/>
            <person name="Long H."/>
            <person name="Ramasamy R.K."/>
            <person name="Rodriguez J.C."/>
            <person name="Van S.L."/>
            <person name="Yuan L."/>
            <person name="Wang Z."/>
            <person name="Xia Z."/>
            <person name="Xiao L."/>
            <person name="Anderson O.D."/>
            <person name="Ouyang S."/>
            <person name="Liang Y."/>
            <person name="Zimin A.V."/>
            <person name="Pertea G."/>
            <person name="Qi P."/>
            <person name="Bennetzen J.L."/>
            <person name="Dai X."/>
            <person name="Dawson M.W."/>
            <person name="Muller H.G."/>
            <person name="Kugler K."/>
            <person name="Rivarola-Duarte L."/>
            <person name="Spannagl M."/>
            <person name="Mayer K.F.X."/>
            <person name="Lu F.H."/>
            <person name="Bevan M.W."/>
            <person name="Leroy P."/>
            <person name="Li P."/>
            <person name="You F.M."/>
            <person name="Sun Q."/>
            <person name="Liu Z."/>
            <person name="Lyons E."/>
            <person name="Wicker T."/>
            <person name="Salzberg S.L."/>
            <person name="Devos K.M."/>
            <person name="Dvorak J."/>
        </authorList>
    </citation>
    <scope>NUCLEOTIDE SEQUENCE [LARGE SCALE GENOMIC DNA]</scope>
    <source>
        <strain evidence="2">cv. AL8/78</strain>
    </source>
</reference>
<sequence length="345" mass="37547">RHAAAQAACFKVGTSCRPVEVGLPPLDQPKAESRPHRNSPASAHQLRRPRQAAISPISPAGGSVVPADKMLGVSTGQLLVILGACSVMMKPSDMIKMARVAGRMTGRAVGRLMLYRRQMDDIFEQTAAKKINTELQDAMSKLQSIGYEVQNLSRITPGQFIKRQHNTEGMTEAGTYDGSATQSGEFRDDIRSIIRDEIESFCRKNPDQFTRRLNNPDGIHNSEKPAEATKFDVTNKFAMTSKDMESANASSTNLHSQAMMYARLSVSPGIKMSSSMSVSYGEQFKESNGLLNVLPISAESAGLLPKHTGEPKGSDILLEAVVEAEVAENAKFFVSQPHDPSLPKE</sequence>
<reference evidence="3" key="1">
    <citation type="journal article" date="2014" name="Science">
        <title>Ancient hybridizations among the ancestral genomes of bread wheat.</title>
        <authorList>
            <consortium name="International Wheat Genome Sequencing Consortium,"/>
            <person name="Marcussen T."/>
            <person name="Sandve S.R."/>
            <person name="Heier L."/>
            <person name="Spannagl M."/>
            <person name="Pfeifer M."/>
            <person name="Jakobsen K.S."/>
            <person name="Wulff B.B."/>
            <person name="Steuernagel B."/>
            <person name="Mayer K.F."/>
            <person name="Olsen O.A."/>
        </authorList>
    </citation>
    <scope>NUCLEOTIDE SEQUENCE [LARGE SCALE GENOMIC DNA]</scope>
    <source>
        <strain evidence="3">cv. AL8/78</strain>
    </source>
</reference>
<feature type="region of interest" description="Disordered" evidence="1">
    <location>
        <begin position="21"/>
        <end position="59"/>
    </location>
</feature>
<dbReference type="PANTHER" id="PTHR35512">
    <property type="entry name" value="OS11G0550900 PROTEIN"/>
    <property type="match status" value="1"/>
</dbReference>
<dbReference type="Proteomes" id="UP000015105">
    <property type="component" value="Chromosome 3D"/>
</dbReference>
<organism evidence="2 3">
    <name type="scientific">Aegilops tauschii subsp. strangulata</name>
    <name type="common">Goatgrass</name>
    <dbReference type="NCBI Taxonomy" id="200361"/>
    <lineage>
        <taxon>Eukaryota</taxon>
        <taxon>Viridiplantae</taxon>
        <taxon>Streptophyta</taxon>
        <taxon>Embryophyta</taxon>
        <taxon>Tracheophyta</taxon>
        <taxon>Spermatophyta</taxon>
        <taxon>Magnoliopsida</taxon>
        <taxon>Liliopsida</taxon>
        <taxon>Poales</taxon>
        <taxon>Poaceae</taxon>
        <taxon>BOP clade</taxon>
        <taxon>Pooideae</taxon>
        <taxon>Triticodae</taxon>
        <taxon>Triticeae</taxon>
        <taxon>Triticinae</taxon>
        <taxon>Aegilops</taxon>
    </lineage>
</organism>
<accession>A0A453E1T0</accession>
<evidence type="ECO:0000313" key="2">
    <source>
        <dbReference type="EnsemblPlants" id="AET3Gv20191300.11"/>
    </source>
</evidence>
<dbReference type="Gramene" id="AET3Gv20191300.11">
    <property type="protein sequence ID" value="AET3Gv20191300.11"/>
    <property type="gene ID" value="AET3Gv20191300"/>
</dbReference>
<evidence type="ECO:0000256" key="1">
    <source>
        <dbReference type="SAM" id="MobiDB-lite"/>
    </source>
</evidence>
<dbReference type="PANTHER" id="PTHR35512:SF1">
    <property type="entry name" value="OS11G0550900 PROTEIN"/>
    <property type="match status" value="1"/>
</dbReference>
<reference evidence="2" key="5">
    <citation type="journal article" date="2021" name="G3 (Bethesda)">
        <title>Aegilops tauschii genome assembly Aet v5.0 features greater sequence contiguity and improved annotation.</title>
        <authorList>
            <person name="Wang L."/>
            <person name="Zhu T."/>
            <person name="Rodriguez J.C."/>
            <person name="Deal K.R."/>
            <person name="Dubcovsky J."/>
            <person name="McGuire P.E."/>
            <person name="Lux T."/>
            <person name="Spannagl M."/>
            <person name="Mayer K.F.X."/>
            <person name="Baldrich P."/>
            <person name="Meyers B.C."/>
            <person name="Huo N."/>
            <person name="Gu Y.Q."/>
            <person name="Zhou H."/>
            <person name="Devos K.M."/>
            <person name="Bennetzen J.L."/>
            <person name="Unver T."/>
            <person name="Budak H."/>
            <person name="Gulick P.J."/>
            <person name="Galiba G."/>
            <person name="Kalapos B."/>
            <person name="Nelson D.R."/>
            <person name="Li P."/>
            <person name="You F.M."/>
            <person name="Luo M.C."/>
            <person name="Dvorak J."/>
        </authorList>
    </citation>
    <scope>NUCLEOTIDE SEQUENCE [LARGE SCALE GENOMIC DNA]</scope>
    <source>
        <strain evidence="2">cv. AL8/78</strain>
    </source>
</reference>
<keyword evidence="3" id="KW-1185">Reference proteome</keyword>
<reference evidence="3" key="2">
    <citation type="journal article" date="2017" name="Nat. Plants">
        <title>The Aegilops tauschii genome reveals multiple impacts of transposons.</title>
        <authorList>
            <person name="Zhao G."/>
            <person name="Zou C."/>
            <person name="Li K."/>
            <person name="Wang K."/>
            <person name="Li T."/>
            <person name="Gao L."/>
            <person name="Zhang X."/>
            <person name="Wang H."/>
            <person name="Yang Z."/>
            <person name="Liu X."/>
            <person name="Jiang W."/>
            <person name="Mao L."/>
            <person name="Kong X."/>
            <person name="Jiao Y."/>
            <person name="Jia J."/>
        </authorList>
    </citation>
    <scope>NUCLEOTIDE SEQUENCE [LARGE SCALE GENOMIC DNA]</scope>
    <source>
        <strain evidence="3">cv. AL8/78</strain>
    </source>
</reference>
<proteinExistence type="predicted"/>
<dbReference type="AlphaFoldDB" id="A0A453E1T0"/>
<dbReference type="EnsemblPlants" id="AET3Gv20191300.11">
    <property type="protein sequence ID" value="AET3Gv20191300.11"/>
    <property type="gene ID" value="AET3Gv20191300"/>
</dbReference>
<evidence type="ECO:0000313" key="3">
    <source>
        <dbReference type="Proteomes" id="UP000015105"/>
    </source>
</evidence>
<protein>
    <submittedName>
        <fullName evidence="2">Uncharacterized protein</fullName>
    </submittedName>
</protein>
<reference evidence="2" key="4">
    <citation type="submission" date="2019-03" db="UniProtKB">
        <authorList>
            <consortium name="EnsemblPlants"/>
        </authorList>
    </citation>
    <scope>IDENTIFICATION</scope>
</reference>